<dbReference type="OrthoDB" id="5348882at2"/>
<accession>A0A4Q0ZDC0</accession>
<evidence type="ECO:0000256" key="2">
    <source>
        <dbReference type="SAM" id="SignalP"/>
    </source>
</evidence>
<evidence type="ECO:0000256" key="1">
    <source>
        <dbReference type="SAM" id="MobiDB-lite"/>
    </source>
</evidence>
<sequence length="246" mass="28143">MKTLFLFTLASLLALNLSARENPFSMIDTFEEESGKMLELNETPNTVEGIQEAQYIKQMQQQMGNNTNANKNSVEQKSITPKEKPAPKTYSKQEVDSLIQKTKSQTEQKTKEIVKKELANTKIVEPEQVVYVKPRPDVSVDDALVAKNILPFLKIEYNDNKLLIHTEHKVSKKFSVVKENKLVIDYKAKVNFNTKKDEIDSKTFKKIAVGNHKTEGFFRVAIELINKPSNYDVTYNDNIITITKKN</sequence>
<feature type="signal peptide" evidence="2">
    <location>
        <begin position="1"/>
        <end position="19"/>
    </location>
</feature>
<keyword evidence="2" id="KW-0732">Signal</keyword>
<feature type="compositionally biased region" description="Basic and acidic residues" evidence="1">
    <location>
        <begin position="80"/>
        <end position="95"/>
    </location>
</feature>
<evidence type="ECO:0000313" key="4">
    <source>
        <dbReference type="Proteomes" id="UP000290870"/>
    </source>
</evidence>
<protein>
    <submittedName>
        <fullName evidence="3">Uncharacterized protein</fullName>
    </submittedName>
</protein>
<dbReference type="EMBL" id="PDJZ01000005">
    <property type="protein sequence ID" value="RXJ84367.1"/>
    <property type="molecule type" value="Genomic_DNA"/>
</dbReference>
<dbReference type="AlphaFoldDB" id="A0A4Q0ZDC0"/>
<evidence type="ECO:0000313" key="3">
    <source>
        <dbReference type="EMBL" id="RXJ84367.1"/>
    </source>
</evidence>
<feature type="compositionally biased region" description="Polar residues" evidence="1">
    <location>
        <begin position="65"/>
        <end position="79"/>
    </location>
</feature>
<comment type="caution">
    <text evidence="3">The sequence shown here is derived from an EMBL/GenBank/DDBJ whole genome shotgun (WGS) entry which is preliminary data.</text>
</comment>
<dbReference type="RefSeq" id="WP_128986324.1">
    <property type="nucleotide sequence ID" value="NZ_PDJZ01000005.1"/>
</dbReference>
<name>A0A4Q0ZDC0_9BACT</name>
<feature type="region of interest" description="Disordered" evidence="1">
    <location>
        <begin position="65"/>
        <end position="103"/>
    </location>
</feature>
<dbReference type="Proteomes" id="UP000290870">
    <property type="component" value="Unassembled WGS sequence"/>
</dbReference>
<organism evidence="3 4">
    <name type="scientific">Arcobacter cloacae</name>
    <dbReference type="NCBI Taxonomy" id="1054034"/>
    <lineage>
        <taxon>Bacteria</taxon>
        <taxon>Pseudomonadati</taxon>
        <taxon>Campylobacterota</taxon>
        <taxon>Epsilonproteobacteria</taxon>
        <taxon>Campylobacterales</taxon>
        <taxon>Arcobacteraceae</taxon>
        <taxon>Arcobacter</taxon>
    </lineage>
</organism>
<reference evidence="3 4" key="1">
    <citation type="submission" date="2017-10" db="EMBL/GenBank/DDBJ databases">
        <title>Genomics of the genus Arcobacter.</title>
        <authorList>
            <person name="Perez-Cataluna A."/>
            <person name="Figueras M.J."/>
        </authorList>
    </citation>
    <scope>NUCLEOTIDE SEQUENCE [LARGE SCALE GENOMIC DNA]</scope>
    <source>
        <strain evidence="3 4">F26</strain>
    </source>
</reference>
<proteinExistence type="predicted"/>
<gene>
    <name evidence="3" type="ORF">CRU90_05725</name>
</gene>
<feature type="chain" id="PRO_5020470286" evidence="2">
    <location>
        <begin position="20"/>
        <end position="246"/>
    </location>
</feature>